<gene>
    <name evidence="2" type="ORF">HRbin22_01938</name>
</gene>
<dbReference type="SUPFAM" id="SSF69318">
    <property type="entry name" value="Integrin alpha N-terminal domain"/>
    <property type="match status" value="1"/>
</dbReference>
<organism evidence="2 3">
    <name type="scientific">Candidatus Thermoflexus japonica</name>
    <dbReference type="NCBI Taxonomy" id="2035417"/>
    <lineage>
        <taxon>Bacteria</taxon>
        <taxon>Bacillati</taxon>
        <taxon>Chloroflexota</taxon>
        <taxon>Thermoflexia</taxon>
        <taxon>Thermoflexales</taxon>
        <taxon>Thermoflexaceae</taxon>
        <taxon>Thermoflexus</taxon>
    </lineage>
</organism>
<evidence type="ECO:0000259" key="1">
    <source>
        <dbReference type="Pfam" id="PF13229"/>
    </source>
</evidence>
<dbReference type="InterPro" id="IPR012334">
    <property type="entry name" value="Pectin_lyas_fold"/>
</dbReference>
<dbReference type="InterPro" id="IPR028994">
    <property type="entry name" value="Integrin_alpha_N"/>
</dbReference>
<protein>
    <recommendedName>
        <fullName evidence="1">Right handed beta helix domain-containing protein</fullName>
    </recommendedName>
</protein>
<dbReference type="InterPro" id="IPR011050">
    <property type="entry name" value="Pectin_lyase_fold/virulence"/>
</dbReference>
<dbReference type="Gene3D" id="2.160.20.10">
    <property type="entry name" value="Single-stranded right-handed beta-helix, Pectin lyase-like"/>
    <property type="match status" value="1"/>
</dbReference>
<sequence>MLRSLASIAILAFAGLILFHLGTRGSNPNPQQRWVDDDGTVGAASRSCDGADTAYFSIQAAIEAAQDGDEIIVCPGIYVEQITIRRNRLSIHSFDRSALDPSPDTLLRPAELVPAGVWILGDGNTFEGFVIEDKVPDPPAHPHPHTLILVQGDRNVIRANRMIGRGNAGLPDAGIIVHGADAGNGVAESNQVIENELLNLAGHGILVLSLAPGRAAYWTTVAGNQVHDNPGNGITVDRSPYTRVEHNRLTRNGVAMSFNSDASFPGIGTVFRCNEISGNATGARNTATDGTVMAAAFNWWGNAAGPLHDLRNLSGRGDRAGDNIHFEPWLTGPPGPVCPLLQIHIDIQPGIAPNRIPLHRSVLIPVAILSNPGFMAVIDLDRTRMTFGPTGAEAPGVGCQTTAGDLNGDGLADLLCYFRADQMGFRPEHTEGIFRGQTREGVPVEGRDAVQIVP</sequence>
<evidence type="ECO:0000313" key="2">
    <source>
        <dbReference type="EMBL" id="GBD09680.1"/>
    </source>
</evidence>
<dbReference type="SUPFAM" id="SSF51126">
    <property type="entry name" value="Pectin lyase-like"/>
    <property type="match status" value="1"/>
</dbReference>
<proteinExistence type="predicted"/>
<dbReference type="InterPro" id="IPR039448">
    <property type="entry name" value="Beta_helix"/>
</dbReference>
<comment type="caution">
    <text evidence="2">The sequence shown here is derived from an EMBL/GenBank/DDBJ whole genome shotgun (WGS) entry which is preliminary data.</text>
</comment>
<name>A0A2H5Y8D1_9CHLR</name>
<dbReference type="AlphaFoldDB" id="A0A2H5Y8D1"/>
<reference evidence="3" key="1">
    <citation type="submission" date="2017-09" db="EMBL/GenBank/DDBJ databases">
        <title>Metaegenomics of thermophilic ammonia-oxidizing enrichment culture.</title>
        <authorList>
            <person name="Kato S."/>
            <person name="Suzuki K."/>
        </authorList>
    </citation>
    <scope>NUCLEOTIDE SEQUENCE [LARGE SCALE GENOMIC DNA]</scope>
</reference>
<feature type="domain" description="Right handed beta helix" evidence="1">
    <location>
        <begin position="116"/>
        <end position="248"/>
    </location>
</feature>
<dbReference type="Proteomes" id="UP000236642">
    <property type="component" value="Unassembled WGS sequence"/>
</dbReference>
<dbReference type="InterPro" id="IPR006626">
    <property type="entry name" value="PbH1"/>
</dbReference>
<evidence type="ECO:0000313" key="3">
    <source>
        <dbReference type="Proteomes" id="UP000236642"/>
    </source>
</evidence>
<dbReference type="SMART" id="SM00710">
    <property type="entry name" value="PbH1"/>
    <property type="match status" value="5"/>
</dbReference>
<accession>A0A2H5Y8D1</accession>
<dbReference type="EMBL" id="BEHY01000057">
    <property type="protein sequence ID" value="GBD09680.1"/>
    <property type="molecule type" value="Genomic_DNA"/>
</dbReference>
<dbReference type="Pfam" id="PF13229">
    <property type="entry name" value="Beta_helix"/>
    <property type="match status" value="1"/>
</dbReference>